<name>A0A445BY39_ARAHY</name>
<protein>
    <submittedName>
        <fullName evidence="1">Uncharacterized protein</fullName>
    </submittedName>
</protein>
<dbReference type="Proteomes" id="UP000289738">
    <property type="component" value="Chromosome A08"/>
</dbReference>
<keyword evidence="2" id="KW-1185">Reference proteome</keyword>
<dbReference type="AlphaFoldDB" id="A0A445BY39"/>
<reference evidence="1 2" key="1">
    <citation type="submission" date="2019-01" db="EMBL/GenBank/DDBJ databases">
        <title>Sequencing of cultivated peanut Arachis hypogaea provides insights into genome evolution and oil improvement.</title>
        <authorList>
            <person name="Chen X."/>
        </authorList>
    </citation>
    <scope>NUCLEOTIDE SEQUENCE [LARGE SCALE GENOMIC DNA]</scope>
    <source>
        <strain evidence="2">cv. Fuhuasheng</strain>
        <tissue evidence="1">Leaves</tissue>
    </source>
</reference>
<proteinExistence type="predicted"/>
<accession>A0A445BY39</accession>
<organism evidence="1 2">
    <name type="scientific">Arachis hypogaea</name>
    <name type="common">Peanut</name>
    <dbReference type="NCBI Taxonomy" id="3818"/>
    <lineage>
        <taxon>Eukaryota</taxon>
        <taxon>Viridiplantae</taxon>
        <taxon>Streptophyta</taxon>
        <taxon>Embryophyta</taxon>
        <taxon>Tracheophyta</taxon>
        <taxon>Spermatophyta</taxon>
        <taxon>Magnoliopsida</taxon>
        <taxon>eudicotyledons</taxon>
        <taxon>Gunneridae</taxon>
        <taxon>Pentapetalae</taxon>
        <taxon>rosids</taxon>
        <taxon>fabids</taxon>
        <taxon>Fabales</taxon>
        <taxon>Fabaceae</taxon>
        <taxon>Papilionoideae</taxon>
        <taxon>50 kb inversion clade</taxon>
        <taxon>dalbergioids sensu lato</taxon>
        <taxon>Dalbergieae</taxon>
        <taxon>Pterocarpus clade</taxon>
        <taxon>Arachis</taxon>
    </lineage>
</organism>
<gene>
    <name evidence="1" type="ORF">Ahy_A08g040072</name>
</gene>
<comment type="caution">
    <text evidence="1">The sequence shown here is derived from an EMBL/GenBank/DDBJ whole genome shotgun (WGS) entry which is preliminary data.</text>
</comment>
<evidence type="ECO:0000313" key="1">
    <source>
        <dbReference type="EMBL" id="RYR43674.1"/>
    </source>
</evidence>
<sequence length="289" mass="31589">MASDENFFVLVHYRGSIKKSRSGIKFTDKDLLSVFLKHSTSFTEFQNTILQKLGLHGVKMVEKLFYRILIFVLRNNVKYDSFVISSDEDLQVIFCCRPQIFEVRTPELLAKLVDVVCSSGGSNRNPQSSGYPACSSSIPIGASSAVLMIVPEAVLVTFLSFTANLNRSGDARIDETRSLEEVAIVMLDTPIMVPIFGEGGVPDGIEDALHDDDDDVEPTTIAYDSDDHIARTTLIVGEGASSSGTHQYLPHFSTLDLNAMAQQGDPGVPVGFGVRDTQDTRAISEFQVG</sequence>
<evidence type="ECO:0000313" key="2">
    <source>
        <dbReference type="Proteomes" id="UP000289738"/>
    </source>
</evidence>
<dbReference type="EMBL" id="SDMP01000008">
    <property type="protein sequence ID" value="RYR43674.1"/>
    <property type="molecule type" value="Genomic_DNA"/>
</dbReference>